<comment type="caution">
    <text evidence="6">The sequence shown here is derived from an EMBL/GenBank/DDBJ whole genome shotgun (WGS) entry which is preliminary data.</text>
</comment>
<keyword evidence="5" id="KW-0539">Nucleus</keyword>
<keyword evidence="7" id="KW-1185">Reference proteome</keyword>
<sequence length="536" mass="63258">MDKYATIINDEKFSKLTLNVTQFPKALVHWEQLLDFLLDTAAPINKTISPNVLDLITSTYDSMLFNLPYLENYHIDYALLQYKLGNISRFHQIFKRALSIFNQRSLVLWVSYLRVCNEIVLDNKQLFRLYENAETYIGLHYHSGLFWEMYLNQLTLRCSTKQRYFIVLRKALEVPMYSFSKFYAVWLKHVDEIRDLSELPLLISKEDLLNRLQIDVKFSGRRGPYLTEAKKMIKKFTKELYMVVQAQVLEMYNLYESSISTQFYTGPDTILPLQEVNTWLEYTEYITTLDISPLCHLTFQRAITTLASLDTIWIKYADWLIDVEDDYTSAKNILVTGLGLSIKKSNILQRLYSVLMRLDDLDSLENTLQTVTSSFQDSIEQSEDFELFWDYIQFQMILQNSTPKSRYEGKAEVAFLPETILSKIQYRIRHAIDNKERSTLLNAMLSLQSKENTKLIENDIFKYIIESSLTKYLNDCVFWNVYSKLIFYDNSLPYLEKRKYIVKTIWPQIPENLKTHEDIKAFALEYLPEDIGMLSK</sequence>
<dbReference type="EMBL" id="BTGD01000008">
    <property type="protein sequence ID" value="GMM56432.1"/>
    <property type="molecule type" value="Genomic_DNA"/>
</dbReference>
<dbReference type="Proteomes" id="UP001377567">
    <property type="component" value="Unassembled WGS sequence"/>
</dbReference>
<evidence type="ECO:0000256" key="1">
    <source>
        <dbReference type="ARBA" id="ARBA00004123"/>
    </source>
</evidence>
<dbReference type="Pfam" id="PF23240">
    <property type="entry name" value="HAT_PRP39_N"/>
    <property type="match status" value="1"/>
</dbReference>
<dbReference type="AlphaFoldDB" id="A0AAV5RYI3"/>
<dbReference type="GO" id="GO:0000243">
    <property type="term" value="C:commitment complex"/>
    <property type="evidence" value="ECO:0007669"/>
    <property type="project" value="TreeGrafter"/>
</dbReference>
<keyword evidence="2" id="KW-0507">mRNA processing</keyword>
<dbReference type="GO" id="GO:0000395">
    <property type="term" value="P:mRNA 5'-splice site recognition"/>
    <property type="evidence" value="ECO:0007669"/>
    <property type="project" value="TreeGrafter"/>
</dbReference>
<name>A0AAV5RYI3_MAUHU</name>
<accession>A0AAV5RYI3</accession>
<evidence type="ECO:0000256" key="2">
    <source>
        <dbReference type="ARBA" id="ARBA00022664"/>
    </source>
</evidence>
<dbReference type="PANTHER" id="PTHR17204">
    <property type="entry name" value="PRE-MRNA PROCESSING PROTEIN PRP39-RELATED"/>
    <property type="match status" value="1"/>
</dbReference>
<dbReference type="PANTHER" id="PTHR17204:SF23">
    <property type="entry name" value="U1 SMALL NUCLEAR RIBONUCLEOPROTEIN COMPONENT PRP42"/>
    <property type="match status" value="1"/>
</dbReference>
<dbReference type="Gene3D" id="1.25.40.10">
    <property type="entry name" value="Tetratricopeptide repeat domain"/>
    <property type="match status" value="2"/>
</dbReference>
<evidence type="ECO:0000313" key="6">
    <source>
        <dbReference type="EMBL" id="GMM56432.1"/>
    </source>
</evidence>
<dbReference type="GO" id="GO:0005685">
    <property type="term" value="C:U1 snRNP"/>
    <property type="evidence" value="ECO:0007669"/>
    <property type="project" value="TreeGrafter"/>
</dbReference>
<protein>
    <submittedName>
        <fullName evidence="6">mRNA splicing protein</fullName>
    </submittedName>
</protein>
<dbReference type="InterPro" id="IPR011990">
    <property type="entry name" value="TPR-like_helical_dom_sf"/>
</dbReference>
<evidence type="ECO:0000313" key="7">
    <source>
        <dbReference type="Proteomes" id="UP001377567"/>
    </source>
</evidence>
<gene>
    <name evidence="6" type="ORF">DAKH74_030480</name>
</gene>
<dbReference type="GO" id="GO:0071004">
    <property type="term" value="C:U2-type prespliceosome"/>
    <property type="evidence" value="ECO:0007669"/>
    <property type="project" value="TreeGrafter"/>
</dbReference>
<proteinExistence type="predicted"/>
<evidence type="ECO:0000256" key="5">
    <source>
        <dbReference type="ARBA" id="ARBA00023242"/>
    </source>
</evidence>
<keyword evidence="3" id="KW-0677">Repeat</keyword>
<evidence type="ECO:0000256" key="3">
    <source>
        <dbReference type="ARBA" id="ARBA00022737"/>
    </source>
</evidence>
<dbReference type="SUPFAM" id="SSF48452">
    <property type="entry name" value="TPR-like"/>
    <property type="match status" value="1"/>
</dbReference>
<comment type="subcellular location">
    <subcellularLocation>
        <location evidence="1">Nucleus</location>
    </subcellularLocation>
</comment>
<reference evidence="6 7" key="1">
    <citation type="journal article" date="2023" name="Elife">
        <title>Identification of key yeast species and microbe-microbe interactions impacting larval growth of Drosophila in the wild.</title>
        <authorList>
            <person name="Mure A."/>
            <person name="Sugiura Y."/>
            <person name="Maeda R."/>
            <person name="Honda K."/>
            <person name="Sakurai N."/>
            <person name="Takahashi Y."/>
            <person name="Watada M."/>
            <person name="Katoh T."/>
            <person name="Gotoh A."/>
            <person name="Gotoh Y."/>
            <person name="Taniguchi I."/>
            <person name="Nakamura K."/>
            <person name="Hayashi T."/>
            <person name="Katayama T."/>
            <person name="Uemura T."/>
            <person name="Hattori Y."/>
        </authorList>
    </citation>
    <scope>NUCLEOTIDE SEQUENCE [LARGE SCALE GENOMIC DNA]</scope>
    <source>
        <strain evidence="6 7">KH-74</strain>
    </source>
</reference>
<keyword evidence="4" id="KW-0508">mRNA splicing</keyword>
<organism evidence="6 7">
    <name type="scientific">Maudiozyma humilis</name>
    <name type="common">Sour dough yeast</name>
    <name type="synonym">Kazachstania humilis</name>
    <dbReference type="NCBI Taxonomy" id="51915"/>
    <lineage>
        <taxon>Eukaryota</taxon>
        <taxon>Fungi</taxon>
        <taxon>Dikarya</taxon>
        <taxon>Ascomycota</taxon>
        <taxon>Saccharomycotina</taxon>
        <taxon>Saccharomycetes</taxon>
        <taxon>Saccharomycetales</taxon>
        <taxon>Saccharomycetaceae</taxon>
        <taxon>Maudiozyma</taxon>
    </lineage>
</organism>
<evidence type="ECO:0000256" key="4">
    <source>
        <dbReference type="ARBA" id="ARBA00023187"/>
    </source>
</evidence>
<dbReference type="GO" id="GO:0030627">
    <property type="term" value="F:pre-mRNA 5'-splice site binding"/>
    <property type="evidence" value="ECO:0007669"/>
    <property type="project" value="TreeGrafter"/>
</dbReference>